<evidence type="ECO:0000256" key="1">
    <source>
        <dbReference type="ARBA" id="ARBA00006224"/>
    </source>
</evidence>
<dbReference type="GO" id="GO:0007032">
    <property type="term" value="P:endosome organization"/>
    <property type="evidence" value="ECO:0007669"/>
    <property type="project" value="TreeGrafter"/>
</dbReference>
<dbReference type="PANTHER" id="PTHR15691:SF6">
    <property type="entry name" value="WASH COMPLEX SUBUNIT 5"/>
    <property type="match status" value="1"/>
</dbReference>
<dbReference type="EMBL" id="CAUYUE010000016">
    <property type="protein sequence ID" value="CAK0787103.1"/>
    <property type="molecule type" value="Genomic_DNA"/>
</dbReference>
<protein>
    <recommendedName>
        <fullName evidence="4">WASH complex subunit strumpellin</fullName>
    </recommendedName>
</protein>
<dbReference type="GO" id="GO:0030041">
    <property type="term" value="P:actin filament polymerization"/>
    <property type="evidence" value="ECO:0007669"/>
    <property type="project" value="TreeGrafter"/>
</dbReference>
<reference evidence="2 3" key="1">
    <citation type="submission" date="2023-10" db="EMBL/GenBank/DDBJ databases">
        <authorList>
            <person name="Maclean D."/>
            <person name="Macfadyen A."/>
        </authorList>
    </citation>
    <scope>NUCLEOTIDE SEQUENCE [LARGE SCALE GENOMIC DNA]</scope>
</reference>
<organism evidence="2 3">
    <name type="scientific">Coccomyxa viridis</name>
    <dbReference type="NCBI Taxonomy" id="1274662"/>
    <lineage>
        <taxon>Eukaryota</taxon>
        <taxon>Viridiplantae</taxon>
        <taxon>Chlorophyta</taxon>
        <taxon>core chlorophytes</taxon>
        <taxon>Trebouxiophyceae</taxon>
        <taxon>Trebouxiophyceae incertae sedis</taxon>
        <taxon>Coccomyxaceae</taxon>
        <taxon>Coccomyxa</taxon>
    </lineage>
</organism>
<comment type="similarity">
    <text evidence="1">Belongs to the strumpellin family.</text>
</comment>
<name>A0AAV1IIJ7_9CHLO</name>
<dbReference type="InterPro" id="IPR019393">
    <property type="entry name" value="WASH_strumpellin"/>
</dbReference>
<sequence>MMDRSVASFSRGLQSSTDYGALNSAPLETLLSVVSQSHDLLARILQLSSTLPAALQSPGDKFAPVLFDFRFFRDPDAHERKVECDRELTELNEDFREGHAEVLEHLYRLFHGIVDVHARLVDFLQQLHEGFYIQCSVQSLMLNAEGKQLMLEAVALIGALLLALDRQIPGATRERAVVAYYRLKGGAQAVGASVNQIITLTSSTGFHSSAKKPPAGYPETYFGRMPLPQEAVMAVLSACRSDDIYHQVEHYPAPEHRTVALAHQAAELYLALYFVPHVLHKDPALMRTLVDRHFADNWVVAWGPGFRSDLAVEWESFRAARSALAGVVTAARARDQAATYAAALPGLQAQLASFLQEGKLKEEFVLEHMTEVFTCLRCCNVALRWLFLHTCSSHKKLHAAVASSAPAMQDLLALLLDTALLEFEVRGVYAVLLESKADRWQAQRTALIESIEDLAAFYRALQALPRSTSTADLSEWFEHLIDQVQDMDFKDPNGLSRLVQSLTVSVDDAERFHPPEAALQTKQYLGTIRGHLRHTLRVADVREELLATLTALADFAYGWGLLDAHVPRLQAAVRADPGAVLKLRCLFLKLRSLLEVPLLRMGQARSPAAAPTSRVYSSALVAFSRRLLQVVPETVGALLDQMVVLRSQRMKPVPARIDRAGLREFGQQAQRAELAMLASRIAAFAQGMRAMETTFVGIVELQPTKLLEDGLRARMAQRTAHAAAALLSFSNHPTPLACPPPGAAPQASLANLFGGSTALTAEIPGRQDLEARLSQLAAKLAALRGSFALIQDMVDLPGLAVWHAELARVISANLAAEMRRFARIAESSKASTSGREASASANGATAGTDLYGEPVTFVGRLVGELLRLTHPIRTQYQPSLCAWHDAKGAEVVSMRAFRTLREALDVPGLQAVGALLAARTAQMLRALVRYIRDELEAGWRGSLADMREAVGPPGGGSGGSPSTYMDAAKAASRQLQTLAPLIAAIGQAQLLQQRTNFELRSTSRLAGDPSLHSLLATLNQAILSDARQACKQDNNSQSLQRPGSPVTPLEPDLVQLLASAGQSNALEQVYLRPGPMPELPEVLCLLLFSLHEAYAFQRRLSLLERRDPRAPDAVALGCGVATLLQQFHPSYMEVFLQSMGQCVCTYVQAATGPLAQGVQAAGIDVALPQTVGCLVTFAQDIAAFAAVPEETLQQYLPPFIMDTWLLMTA</sequence>
<proteinExistence type="inferred from homology"/>
<dbReference type="Proteomes" id="UP001314263">
    <property type="component" value="Unassembled WGS sequence"/>
</dbReference>
<dbReference type="GO" id="GO:0140285">
    <property type="term" value="P:endosome fission"/>
    <property type="evidence" value="ECO:0007669"/>
    <property type="project" value="TreeGrafter"/>
</dbReference>
<evidence type="ECO:0000313" key="3">
    <source>
        <dbReference type="Proteomes" id="UP001314263"/>
    </source>
</evidence>
<dbReference type="PANTHER" id="PTHR15691">
    <property type="entry name" value="WASH COMPLEX SUBUNIT 5"/>
    <property type="match status" value="1"/>
</dbReference>
<accession>A0AAV1IIJ7</accession>
<dbReference type="GO" id="GO:0051125">
    <property type="term" value="P:regulation of actin nucleation"/>
    <property type="evidence" value="ECO:0007669"/>
    <property type="project" value="TreeGrafter"/>
</dbReference>
<gene>
    <name evidence="2" type="ORF">CVIRNUC_010319</name>
</gene>
<dbReference type="GO" id="GO:0005768">
    <property type="term" value="C:endosome"/>
    <property type="evidence" value="ECO:0007669"/>
    <property type="project" value="TreeGrafter"/>
</dbReference>
<evidence type="ECO:0008006" key="4">
    <source>
        <dbReference type="Google" id="ProtNLM"/>
    </source>
</evidence>
<comment type="caution">
    <text evidence="2">The sequence shown here is derived from an EMBL/GenBank/DDBJ whole genome shotgun (WGS) entry which is preliminary data.</text>
</comment>
<dbReference type="AlphaFoldDB" id="A0AAV1IIJ7"/>
<evidence type="ECO:0000313" key="2">
    <source>
        <dbReference type="EMBL" id="CAK0787103.1"/>
    </source>
</evidence>
<dbReference type="GO" id="GO:0071203">
    <property type="term" value="C:WASH complex"/>
    <property type="evidence" value="ECO:0007669"/>
    <property type="project" value="InterPro"/>
</dbReference>
<dbReference type="Pfam" id="PF10266">
    <property type="entry name" value="Strumpellin"/>
    <property type="match status" value="1"/>
</dbReference>
<keyword evidence="3" id="KW-1185">Reference proteome</keyword>